<dbReference type="OrthoDB" id="1077582at2759"/>
<sequence>MGEDELTPNSSQYLRTMLRTSRVLIALVLANAFSLSFSPSSSSTSSIITLTSVFPSTAATAPSTSSSPPSTSNTTPSACSLRSILSKSRLLWLTAEGKTRLTTGYSLSSSHASPPTLSFSRRLVGATATSLIFGASDTILLRNRQPELRKIGQNKHTSKMSLCERLKRSIHFALTPRGVGWTHEATDHILHKFDCSRATFIGSQLMLLVFYILLADVSSILIRANPCFS</sequence>
<evidence type="ECO:0000313" key="3">
    <source>
        <dbReference type="EMBL" id="KAF5326978.1"/>
    </source>
</evidence>
<keyword evidence="2" id="KW-1133">Transmembrane helix</keyword>
<keyword evidence="4" id="KW-1185">Reference proteome</keyword>
<keyword evidence="2" id="KW-0812">Transmembrane</keyword>
<accession>A0A8H5BR02</accession>
<dbReference type="Proteomes" id="UP000567179">
    <property type="component" value="Unassembled WGS sequence"/>
</dbReference>
<feature type="region of interest" description="Disordered" evidence="1">
    <location>
        <begin position="59"/>
        <end position="78"/>
    </location>
</feature>
<name>A0A8H5BR02_9AGAR</name>
<dbReference type="EMBL" id="JAACJJ010000014">
    <property type="protein sequence ID" value="KAF5326978.1"/>
    <property type="molecule type" value="Genomic_DNA"/>
</dbReference>
<evidence type="ECO:0000313" key="4">
    <source>
        <dbReference type="Proteomes" id="UP000567179"/>
    </source>
</evidence>
<reference evidence="3 4" key="1">
    <citation type="journal article" date="2020" name="ISME J.">
        <title>Uncovering the hidden diversity of litter-decomposition mechanisms in mushroom-forming fungi.</title>
        <authorList>
            <person name="Floudas D."/>
            <person name="Bentzer J."/>
            <person name="Ahren D."/>
            <person name="Johansson T."/>
            <person name="Persson P."/>
            <person name="Tunlid A."/>
        </authorList>
    </citation>
    <scope>NUCLEOTIDE SEQUENCE [LARGE SCALE GENOMIC DNA]</scope>
    <source>
        <strain evidence="3 4">CBS 101986</strain>
    </source>
</reference>
<proteinExistence type="predicted"/>
<evidence type="ECO:0000256" key="2">
    <source>
        <dbReference type="SAM" id="Phobius"/>
    </source>
</evidence>
<evidence type="ECO:0000256" key="1">
    <source>
        <dbReference type="SAM" id="MobiDB-lite"/>
    </source>
</evidence>
<gene>
    <name evidence="3" type="ORF">D9619_004814</name>
</gene>
<comment type="caution">
    <text evidence="3">The sequence shown here is derived from an EMBL/GenBank/DDBJ whole genome shotgun (WGS) entry which is preliminary data.</text>
</comment>
<dbReference type="AlphaFoldDB" id="A0A8H5BR02"/>
<protein>
    <submittedName>
        <fullName evidence="3">Uncharacterized protein</fullName>
    </submittedName>
</protein>
<organism evidence="3 4">
    <name type="scientific">Psilocybe cf. subviscida</name>
    <dbReference type="NCBI Taxonomy" id="2480587"/>
    <lineage>
        <taxon>Eukaryota</taxon>
        <taxon>Fungi</taxon>
        <taxon>Dikarya</taxon>
        <taxon>Basidiomycota</taxon>
        <taxon>Agaricomycotina</taxon>
        <taxon>Agaricomycetes</taxon>
        <taxon>Agaricomycetidae</taxon>
        <taxon>Agaricales</taxon>
        <taxon>Agaricineae</taxon>
        <taxon>Strophariaceae</taxon>
        <taxon>Psilocybe</taxon>
    </lineage>
</organism>
<feature type="transmembrane region" description="Helical" evidence="2">
    <location>
        <begin position="205"/>
        <end position="224"/>
    </location>
</feature>
<keyword evidence="2" id="KW-0472">Membrane</keyword>